<evidence type="ECO:0000313" key="1">
    <source>
        <dbReference type="EMBL" id="MCI51608.1"/>
    </source>
</evidence>
<sequence length="39" mass="4528">MSQLRKYVSDPSNVIESDEIQVKENLMVETLPLRIEGHE</sequence>
<dbReference type="AlphaFoldDB" id="A0A392SRX3"/>
<organism evidence="1 2">
    <name type="scientific">Trifolium medium</name>
    <dbReference type="NCBI Taxonomy" id="97028"/>
    <lineage>
        <taxon>Eukaryota</taxon>
        <taxon>Viridiplantae</taxon>
        <taxon>Streptophyta</taxon>
        <taxon>Embryophyta</taxon>
        <taxon>Tracheophyta</taxon>
        <taxon>Spermatophyta</taxon>
        <taxon>Magnoliopsida</taxon>
        <taxon>eudicotyledons</taxon>
        <taxon>Gunneridae</taxon>
        <taxon>Pentapetalae</taxon>
        <taxon>rosids</taxon>
        <taxon>fabids</taxon>
        <taxon>Fabales</taxon>
        <taxon>Fabaceae</taxon>
        <taxon>Papilionoideae</taxon>
        <taxon>50 kb inversion clade</taxon>
        <taxon>NPAAA clade</taxon>
        <taxon>Hologalegina</taxon>
        <taxon>IRL clade</taxon>
        <taxon>Trifolieae</taxon>
        <taxon>Trifolium</taxon>
    </lineage>
</organism>
<protein>
    <submittedName>
        <fullName evidence="1">Uncharacterized protein</fullName>
    </submittedName>
</protein>
<dbReference type="EMBL" id="LXQA010434545">
    <property type="protein sequence ID" value="MCI51608.1"/>
    <property type="molecule type" value="Genomic_DNA"/>
</dbReference>
<comment type="caution">
    <text evidence="1">The sequence shown here is derived from an EMBL/GenBank/DDBJ whole genome shotgun (WGS) entry which is preliminary data.</text>
</comment>
<accession>A0A392SRX3</accession>
<dbReference type="Proteomes" id="UP000265520">
    <property type="component" value="Unassembled WGS sequence"/>
</dbReference>
<keyword evidence="2" id="KW-1185">Reference proteome</keyword>
<reference evidence="1 2" key="1">
    <citation type="journal article" date="2018" name="Front. Plant Sci.">
        <title>Red Clover (Trifolium pratense) and Zigzag Clover (T. medium) - A Picture of Genomic Similarities and Differences.</title>
        <authorList>
            <person name="Dluhosova J."/>
            <person name="Istvanek J."/>
            <person name="Nedelnik J."/>
            <person name="Repkova J."/>
        </authorList>
    </citation>
    <scope>NUCLEOTIDE SEQUENCE [LARGE SCALE GENOMIC DNA]</scope>
    <source>
        <strain evidence="2">cv. 10/8</strain>
        <tissue evidence="1">Leaf</tissue>
    </source>
</reference>
<proteinExistence type="predicted"/>
<feature type="non-terminal residue" evidence="1">
    <location>
        <position position="39"/>
    </location>
</feature>
<evidence type="ECO:0000313" key="2">
    <source>
        <dbReference type="Proteomes" id="UP000265520"/>
    </source>
</evidence>
<name>A0A392SRX3_9FABA</name>